<proteinExistence type="inferred from homology"/>
<comment type="similarity">
    <text evidence="1">Belongs to the AB hydrolase superfamily.</text>
</comment>
<dbReference type="EMBL" id="SMKA01000185">
    <property type="protein sequence ID" value="TDC22643.1"/>
    <property type="molecule type" value="Genomic_DNA"/>
</dbReference>
<dbReference type="AlphaFoldDB" id="A0A4R4PKY9"/>
<accession>A0A4R4PKY9</accession>
<organism evidence="3 4">
    <name type="scientific">Kribbella albertanoniae</name>
    <dbReference type="NCBI Taxonomy" id="1266829"/>
    <lineage>
        <taxon>Bacteria</taxon>
        <taxon>Bacillati</taxon>
        <taxon>Actinomycetota</taxon>
        <taxon>Actinomycetes</taxon>
        <taxon>Propionibacteriales</taxon>
        <taxon>Kribbellaceae</taxon>
        <taxon>Kribbella</taxon>
    </lineage>
</organism>
<dbReference type="Pfam" id="PF01738">
    <property type="entry name" value="DLH"/>
    <property type="match status" value="1"/>
</dbReference>
<dbReference type="Proteomes" id="UP000295075">
    <property type="component" value="Unassembled WGS sequence"/>
</dbReference>
<name>A0A4R4PKY9_9ACTN</name>
<gene>
    <name evidence="3" type="ORF">E1261_30350</name>
</gene>
<dbReference type="PANTHER" id="PTHR22946">
    <property type="entry name" value="DIENELACTONE HYDROLASE DOMAIN-CONTAINING PROTEIN-RELATED"/>
    <property type="match status" value="1"/>
</dbReference>
<dbReference type="OrthoDB" id="3668964at2"/>
<comment type="caution">
    <text evidence="3">The sequence shown here is derived from an EMBL/GenBank/DDBJ whole genome shotgun (WGS) entry which is preliminary data.</text>
</comment>
<protein>
    <submittedName>
        <fullName evidence="3">Acetylesterase</fullName>
    </submittedName>
</protein>
<dbReference type="InterPro" id="IPR002925">
    <property type="entry name" value="Dienelactn_hydro"/>
</dbReference>
<dbReference type="GO" id="GO:0016787">
    <property type="term" value="F:hydrolase activity"/>
    <property type="evidence" value="ECO:0007669"/>
    <property type="project" value="InterPro"/>
</dbReference>
<dbReference type="InterPro" id="IPR029058">
    <property type="entry name" value="AB_hydrolase_fold"/>
</dbReference>
<dbReference type="PANTHER" id="PTHR22946:SF8">
    <property type="entry name" value="ACETYL XYLAN ESTERASE DOMAIN-CONTAINING PROTEIN"/>
    <property type="match status" value="1"/>
</dbReference>
<dbReference type="SUPFAM" id="SSF53474">
    <property type="entry name" value="alpha/beta-Hydrolases"/>
    <property type="match status" value="1"/>
</dbReference>
<dbReference type="RefSeq" id="WP_132412578.1">
    <property type="nucleotide sequence ID" value="NZ_SMKA01000185.1"/>
</dbReference>
<sequence length="353" mass="38246">MSTSRPSAIGGYDDWPATWRAGPVVSGDAVTTELAEMLGVLAPPKAEPIEVDRWHHDGLVTTELSWRTAFGPPTRGWLVRPDDDRTLPGVLALHCHAGVKHCGAERLVTTREPSPGACQLRATLYEEQALADRLARQGFAVLAHDTFAWGSRGFTFDPPPWRLRKTRATYDAMAAEHEATVAKYAGVMGTSFAGAVAHDDLTALSVLAAMPSVDPGRLGVVGFSGGGGRAVHLTALAPEITASVVVCMMSTFAAMFPAYLDAHSWLLATPGIGRDKEWPEYAVARGLHHQLVLYAEDDELFPRQGMHDADTLLRNRFEGARGNYRGVVLPGPHRFDRAMQDLAADFLTDTLAR</sequence>
<feature type="domain" description="Dienelactone hydrolase" evidence="2">
    <location>
        <begin position="129"/>
        <end position="245"/>
    </location>
</feature>
<dbReference type="InterPro" id="IPR050261">
    <property type="entry name" value="FrsA_esterase"/>
</dbReference>
<evidence type="ECO:0000259" key="2">
    <source>
        <dbReference type="Pfam" id="PF01738"/>
    </source>
</evidence>
<evidence type="ECO:0000256" key="1">
    <source>
        <dbReference type="ARBA" id="ARBA00008645"/>
    </source>
</evidence>
<keyword evidence="4" id="KW-1185">Reference proteome</keyword>
<evidence type="ECO:0000313" key="4">
    <source>
        <dbReference type="Proteomes" id="UP000295075"/>
    </source>
</evidence>
<reference evidence="3 4" key="1">
    <citation type="submission" date="2019-03" db="EMBL/GenBank/DDBJ databases">
        <title>Draft genome sequences of novel Actinobacteria.</title>
        <authorList>
            <person name="Sahin N."/>
            <person name="Ay H."/>
            <person name="Saygin H."/>
        </authorList>
    </citation>
    <scope>NUCLEOTIDE SEQUENCE [LARGE SCALE GENOMIC DNA]</scope>
    <source>
        <strain evidence="3 4">JCM 30547</strain>
    </source>
</reference>
<evidence type="ECO:0000313" key="3">
    <source>
        <dbReference type="EMBL" id="TDC22643.1"/>
    </source>
</evidence>
<dbReference type="Gene3D" id="3.40.50.1820">
    <property type="entry name" value="alpha/beta hydrolase"/>
    <property type="match status" value="1"/>
</dbReference>